<dbReference type="GO" id="GO:0016757">
    <property type="term" value="F:glycosyltransferase activity"/>
    <property type="evidence" value="ECO:0007669"/>
    <property type="project" value="UniProtKB-KW"/>
</dbReference>
<keyword evidence="9" id="KW-1185">Reference proteome</keyword>
<keyword evidence="4 8" id="KW-0808">Transferase</keyword>
<evidence type="ECO:0000256" key="3">
    <source>
        <dbReference type="ARBA" id="ARBA00022676"/>
    </source>
</evidence>
<evidence type="ECO:0000313" key="9">
    <source>
        <dbReference type="Proteomes" id="UP001224775"/>
    </source>
</evidence>
<keyword evidence="7" id="KW-0472">Membrane</keyword>
<dbReference type="InterPro" id="IPR008166">
    <property type="entry name" value="Glyco_transf_92"/>
</dbReference>
<accession>A0AAD8XW75</accession>
<dbReference type="PANTHER" id="PTHR21461:SF69">
    <property type="entry name" value="GLYCOSYLTRANSFERASE FAMILY 92 PROTEIN"/>
    <property type="match status" value="1"/>
</dbReference>
<evidence type="ECO:0000256" key="1">
    <source>
        <dbReference type="ARBA" id="ARBA00004167"/>
    </source>
</evidence>
<evidence type="ECO:0000256" key="6">
    <source>
        <dbReference type="ARBA" id="ARBA00022989"/>
    </source>
</evidence>
<dbReference type="GO" id="GO:0005737">
    <property type="term" value="C:cytoplasm"/>
    <property type="evidence" value="ECO:0007669"/>
    <property type="project" value="TreeGrafter"/>
</dbReference>
<reference evidence="8" key="1">
    <citation type="submission" date="2023-06" db="EMBL/GenBank/DDBJ databases">
        <title>Survivors Of The Sea: Transcriptome response of Skeletonema marinoi to long-term dormancy.</title>
        <authorList>
            <person name="Pinder M.I.M."/>
            <person name="Kourtchenko O."/>
            <person name="Robertson E.K."/>
            <person name="Larsson T."/>
            <person name="Maumus F."/>
            <person name="Osuna-Cruz C.M."/>
            <person name="Vancaester E."/>
            <person name="Stenow R."/>
            <person name="Vandepoele K."/>
            <person name="Ploug H."/>
            <person name="Bruchert V."/>
            <person name="Godhe A."/>
            <person name="Topel M."/>
        </authorList>
    </citation>
    <scope>NUCLEOTIDE SEQUENCE</scope>
    <source>
        <strain evidence="8">R05AC</strain>
    </source>
</reference>
<dbReference type="GO" id="GO:0016020">
    <property type="term" value="C:membrane"/>
    <property type="evidence" value="ECO:0007669"/>
    <property type="project" value="UniProtKB-SubCell"/>
</dbReference>
<dbReference type="Pfam" id="PF01697">
    <property type="entry name" value="Glyco_transf_92"/>
    <property type="match status" value="1"/>
</dbReference>
<evidence type="ECO:0000313" key="8">
    <source>
        <dbReference type="EMBL" id="KAK1734645.1"/>
    </source>
</evidence>
<keyword evidence="6" id="KW-1133">Transmembrane helix</keyword>
<evidence type="ECO:0000256" key="2">
    <source>
        <dbReference type="ARBA" id="ARBA00007647"/>
    </source>
</evidence>
<keyword evidence="3 8" id="KW-0328">Glycosyltransferase</keyword>
<dbReference type="EC" id="2.4.-.-" evidence="8"/>
<comment type="similarity">
    <text evidence="2">Belongs to the glycosyltransferase 92 family.</text>
</comment>
<dbReference type="EMBL" id="JATAAI010000037">
    <property type="protein sequence ID" value="KAK1734645.1"/>
    <property type="molecule type" value="Genomic_DNA"/>
</dbReference>
<evidence type="ECO:0000256" key="5">
    <source>
        <dbReference type="ARBA" id="ARBA00022692"/>
    </source>
</evidence>
<dbReference type="AlphaFoldDB" id="A0AAD8XW75"/>
<comment type="subcellular location">
    <subcellularLocation>
        <location evidence="1">Membrane</location>
        <topology evidence="1">Single-pass membrane protein</topology>
    </subcellularLocation>
</comment>
<gene>
    <name evidence="8" type="ORF">QTG54_014518</name>
</gene>
<evidence type="ECO:0000256" key="4">
    <source>
        <dbReference type="ARBA" id="ARBA00022679"/>
    </source>
</evidence>
<dbReference type="PANTHER" id="PTHR21461">
    <property type="entry name" value="GLYCOSYLTRANSFERASE FAMILY 92 PROTEIN"/>
    <property type="match status" value="1"/>
</dbReference>
<proteinExistence type="inferred from homology"/>
<comment type="caution">
    <text evidence="8">The sequence shown here is derived from an EMBL/GenBank/DDBJ whole genome shotgun (WGS) entry which is preliminary data.</text>
</comment>
<sequence length="640" mass="72097">MNGACSKNGAQWILPTSHPVSLDHYFGANVFRKHPMYDKRWELANGTTTGIRGICPVDADPYLPWIHDVFPSNNGSNIEFVISSKRRCNTDTNPQVGNMQPIPVKRLKSGNHTQQSNILAGNTPRYSLATSIDEADEDGKQQNLNPVVLGETLSKYPYNPEHLNYRKKGSRPMLTPLDKGHDEQIWNSVYQISCPVPKMIDANGLSLANVIASGQSVSMPQGIPSIYVDLIPIRTPVRKSREGFGIPGVSSSFDPNVVWGDARIIPLVENTAPSEFNDESSGPTEKKHFLVACVWASQSFSTRGQTAIKDSSKDRLLEFLAYHTQIAGFDHVYVYDNSDTSLSNNTLAAVTDIFPKERVSRVPWPHRVCNNNRPMHSNPGERSSQYAAEASCRARYGPDTTWMASLDVDEYLIPTGMWKNLRDWLQNVTANEKDTQILSFFQTRALPNVDAMRARRMGWYTDAILSSCLMKNSTKTYMETYNCEPTTHPKPQSWAWRAKKQIYRPEFVLNHFVHYSVATRQIIDRPDLDSLRFIERQPFERRVNETSEGYLLHSKSTLPEMTANWHSKCPLKATSGSIKDCKVGIPSSNMLGVDIVSKESEFIESANLVSAKFESNCYPHLRAKRLVPSLEEAMKRLTSV</sequence>
<name>A0AAD8XW75_9STRA</name>
<evidence type="ECO:0000256" key="7">
    <source>
        <dbReference type="ARBA" id="ARBA00023136"/>
    </source>
</evidence>
<protein>
    <submittedName>
        <fullName evidence="8">Glycosyltransferase (Family 2)</fullName>
        <ecNumber evidence="8">2.4.-.-</ecNumber>
    </submittedName>
</protein>
<dbReference type="Proteomes" id="UP001224775">
    <property type="component" value="Unassembled WGS sequence"/>
</dbReference>
<organism evidence="8 9">
    <name type="scientific">Skeletonema marinoi</name>
    <dbReference type="NCBI Taxonomy" id="267567"/>
    <lineage>
        <taxon>Eukaryota</taxon>
        <taxon>Sar</taxon>
        <taxon>Stramenopiles</taxon>
        <taxon>Ochrophyta</taxon>
        <taxon>Bacillariophyta</taxon>
        <taxon>Coscinodiscophyceae</taxon>
        <taxon>Thalassiosirophycidae</taxon>
        <taxon>Thalassiosirales</taxon>
        <taxon>Skeletonemataceae</taxon>
        <taxon>Skeletonema</taxon>
        <taxon>Skeletonema marinoi-dohrnii complex</taxon>
    </lineage>
</organism>
<keyword evidence="5" id="KW-0812">Transmembrane</keyword>